<dbReference type="RefSeq" id="XP_039135548.1">
    <property type="nucleotide sequence ID" value="XM_039279614.1"/>
</dbReference>
<dbReference type="GeneID" id="120272972"/>
<dbReference type="AlphaFoldDB" id="A0AB40C864"/>
<evidence type="ECO:0000313" key="5">
    <source>
        <dbReference type="RefSeq" id="XP_039135549.1"/>
    </source>
</evidence>
<sequence>MPGFPHPGSLTICEINRELFVAEKLSDEQAKETYGKILGLVFSPVPFEVDLYPSDSEQIREQQQVTSEDARRGGFAGFKADIFELLIRFFSPNSLNVLAEEDVYGVSWNPHKHCLAFTSGRNQVTIRDYEDSEGKDPCILTSEYQRDVKALEWRPNSGKTLAVGCTGGICIWSASYPSNAAMVRPGIASSVGGVFRASGVRWTLVDFLRSPDGEQISALCWNPDGRFLASASSGSSSFTIWDVAQGLGTPIRRGLGAISMLKWSPTGDYFFTAKSDGTFYIWETNTWTSEPWSSTGGNVTGAAWDPDGRMILLAFSQSTTLGSIHFASKPPSLDAHLLPVELPEIASTGSHGIEKIAWDASGERLALSFQGGDDMYDGLIAVYDIRRAPLISTSLVGFIRGPGEKPKPLAFAFHNKFKQGPLLTVCWSSGWCCTYPLIFRSHILP</sequence>
<dbReference type="Gene3D" id="2.130.10.10">
    <property type="entry name" value="YVTN repeat-like/Quinoprotein amine dehydrogenase"/>
    <property type="match status" value="2"/>
</dbReference>
<proteinExistence type="predicted"/>
<keyword evidence="3" id="KW-1185">Reference proteome</keyword>
<dbReference type="InterPro" id="IPR036322">
    <property type="entry name" value="WD40_repeat_dom_sf"/>
</dbReference>
<feature type="repeat" description="WD" evidence="1">
    <location>
        <begin position="251"/>
        <end position="286"/>
    </location>
</feature>
<dbReference type="SMART" id="SM00320">
    <property type="entry name" value="WD40"/>
    <property type="match status" value="4"/>
</dbReference>
<feature type="domain" description="Aladin seven-bladed propeller" evidence="2">
    <location>
        <begin position="105"/>
        <end position="437"/>
    </location>
</feature>
<organism evidence="3 5">
    <name type="scientific">Dioscorea cayennensis subsp. rotundata</name>
    <name type="common">White Guinea yam</name>
    <name type="synonym">Dioscorea rotundata</name>
    <dbReference type="NCBI Taxonomy" id="55577"/>
    <lineage>
        <taxon>Eukaryota</taxon>
        <taxon>Viridiplantae</taxon>
        <taxon>Streptophyta</taxon>
        <taxon>Embryophyta</taxon>
        <taxon>Tracheophyta</taxon>
        <taxon>Spermatophyta</taxon>
        <taxon>Magnoliopsida</taxon>
        <taxon>Liliopsida</taxon>
        <taxon>Dioscoreales</taxon>
        <taxon>Dioscoreaceae</taxon>
        <taxon>Dioscorea</taxon>
    </lineage>
</organism>
<dbReference type="Pfam" id="PF25460">
    <property type="entry name" value="Beta-prop_Aladin"/>
    <property type="match status" value="1"/>
</dbReference>
<dbReference type="InterPro" id="IPR001680">
    <property type="entry name" value="WD40_rpt"/>
</dbReference>
<dbReference type="GO" id="GO:0006913">
    <property type="term" value="P:nucleocytoplasmic transport"/>
    <property type="evidence" value="ECO:0007669"/>
    <property type="project" value="TreeGrafter"/>
</dbReference>
<name>A0AB40C864_DIOCR</name>
<dbReference type="FunFam" id="2.130.10.10:FF:000434">
    <property type="entry name" value="Aladin isoform A"/>
    <property type="match status" value="1"/>
</dbReference>
<dbReference type="Proteomes" id="UP001515500">
    <property type="component" value="Chromosome 12"/>
</dbReference>
<dbReference type="InterPro" id="IPR057403">
    <property type="entry name" value="Beta-prop_Aladin"/>
</dbReference>
<dbReference type="PROSITE" id="PS50082">
    <property type="entry name" value="WD_REPEATS_2"/>
    <property type="match status" value="1"/>
</dbReference>
<dbReference type="InterPro" id="IPR015943">
    <property type="entry name" value="WD40/YVTN_repeat-like_dom_sf"/>
</dbReference>
<keyword evidence="1" id="KW-0853">WD repeat</keyword>
<dbReference type="InterPro" id="IPR045139">
    <property type="entry name" value="Aladin"/>
</dbReference>
<dbReference type="GO" id="GO:0005643">
    <property type="term" value="C:nuclear pore"/>
    <property type="evidence" value="ECO:0007669"/>
    <property type="project" value="TreeGrafter"/>
</dbReference>
<evidence type="ECO:0000313" key="4">
    <source>
        <dbReference type="RefSeq" id="XP_039135548.1"/>
    </source>
</evidence>
<gene>
    <name evidence="4 5" type="primary">LOC120272972</name>
</gene>
<dbReference type="PANTHER" id="PTHR14494:SF0">
    <property type="entry name" value="ALADIN"/>
    <property type="match status" value="1"/>
</dbReference>
<evidence type="ECO:0000313" key="3">
    <source>
        <dbReference type="Proteomes" id="UP001515500"/>
    </source>
</evidence>
<dbReference type="RefSeq" id="XP_039135549.1">
    <property type="nucleotide sequence ID" value="XM_039279615.1"/>
</dbReference>
<accession>A0AB40C864</accession>
<evidence type="ECO:0000259" key="2">
    <source>
        <dbReference type="Pfam" id="PF25460"/>
    </source>
</evidence>
<dbReference type="PANTHER" id="PTHR14494">
    <property type="entry name" value="ALADIN/ADRACALIN/AAAS"/>
    <property type="match status" value="1"/>
</dbReference>
<dbReference type="SUPFAM" id="SSF50978">
    <property type="entry name" value="WD40 repeat-like"/>
    <property type="match status" value="1"/>
</dbReference>
<reference evidence="4 5" key="1">
    <citation type="submission" date="2025-04" db="UniProtKB">
        <authorList>
            <consortium name="RefSeq"/>
        </authorList>
    </citation>
    <scope>IDENTIFICATION</scope>
</reference>
<protein>
    <submittedName>
        <fullName evidence="4 5">Aladin</fullName>
    </submittedName>
</protein>
<evidence type="ECO:0000256" key="1">
    <source>
        <dbReference type="PROSITE-ProRule" id="PRU00221"/>
    </source>
</evidence>